<dbReference type="Pfam" id="PF07690">
    <property type="entry name" value="MFS_1"/>
    <property type="match status" value="1"/>
</dbReference>
<feature type="compositionally biased region" description="Basic and acidic residues" evidence="6">
    <location>
        <begin position="478"/>
        <end position="491"/>
    </location>
</feature>
<proteinExistence type="predicted"/>
<feature type="transmembrane region" description="Helical" evidence="7">
    <location>
        <begin position="289"/>
        <end position="309"/>
    </location>
</feature>
<evidence type="ECO:0000256" key="3">
    <source>
        <dbReference type="ARBA" id="ARBA00022692"/>
    </source>
</evidence>
<dbReference type="GO" id="GO:0022857">
    <property type="term" value="F:transmembrane transporter activity"/>
    <property type="evidence" value="ECO:0007669"/>
    <property type="project" value="InterPro"/>
</dbReference>
<gene>
    <name evidence="9" type="ORF">CANCADRAFT_142936</name>
</gene>
<feature type="transmembrane region" description="Helical" evidence="7">
    <location>
        <begin position="148"/>
        <end position="170"/>
    </location>
</feature>
<keyword evidence="2" id="KW-0813">Transport</keyword>
<accession>A0A1E4TD78</accession>
<dbReference type="SUPFAM" id="SSF103473">
    <property type="entry name" value="MFS general substrate transporter"/>
    <property type="match status" value="1"/>
</dbReference>
<evidence type="ECO:0000256" key="5">
    <source>
        <dbReference type="ARBA" id="ARBA00023136"/>
    </source>
</evidence>
<feature type="transmembrane region" description="Helical" evidence="7">
    <location>
        <begin position="353"/>
        <end position="373"/>
    </location>
</feature>
<keyword evidence="10" id="KW-1185">Reference proteome</keyword>
<dbReference type="FunFam" id="1.20.1250.20:FF:000013">
    <property type="entry name" value="MFS general substrate transporter"/>
    <property type="match status" value="1"/>
</dbReference>
<feature type="transmembrane region" description="Helical" evidence="7">
    <location>
        <begin position="443"/>
        <end position="467"/>
    </location>
</feature>
<dbReference type="OrthoDB" id="2962993at2759"/>
<dbReference type="FunFam" id="1.20.1250.20:FF:000034">
    <property type="entry name" value="MFS general substrate transporter"/>
    <property type="match status" value="1"/>
</dbReference>
<evidence type="ECO:0000256" key="2">
    <source>
        <dbReference type="ARBA" id="ARBA00022448"/>
    </source>
</evidence>
<dbReference type="PROSITE" id="PS50850">
    <property type="entry name" value="MFS"/>
    <property type="match status" value="1"/>
</dbReference>
<evidence type="ECO:0000313" key="10">
    <source>
        <dbReference type="Proteomes" id="UP000095023"/>
    </source>
</evidence>
<dbReference type="GO" id="GO:0016020">
    <property type="term" value="C:membrane"/>
    <property type="evidence" value="ECO:0007669"/>
    <property type="project" value="UniProtKB-SubCell"/>
</dbReference>
<evidence type="ECO:0000256" key="1">
    <source>
        <dbReference type="ARBA" id="ARBA00004141"/>
    </source>
</evidence>
<keyword evidence="4 7" id="KW-1133">Transmembrane helix</keyword>
<sequence>MSLQAETEKFEHAEIEDVISDDEKAIVDNPELAAAIKKFENKKAYRRLLLKIDLNIVPACTLLYFLSFLDRGNIGNAKIAGMNQDLGLSDHEYSVALTVFFATYCTFEAPANVVLKILGPKIWLPMIAVCWGAVVLGMGFATNYHQLLALRIMLGFFESATFSGFSYYTSNWYRGHELSSRVAFFFSAATIAGAFSGILAWAIMKLDGTHGIAGWAWIFIIEGALTIGVGLITYFMIHNTPESAGFMKPDEKLFWRHHLQLDHGKGDTEEDNSGFTWPHIKEGALNWRVWAFVLVGWGVTVPLYSFSFFLPTIITHLGWENSTAQLMSAPPYIWACVVTFFNSYLSDKYRKRYEFVVGPLMTFGVIGFVISMATTNLKVMYFGCFLATAGQYSPWPNTVSWNANQYPNAQTRAIAVGIQIGMSSAGGVISSYIFRPQDAPRYLLGKGVCIGAIVLGSLVATFMRFYLKRQNDKKKQYLEEHPEIQDRDPKEFTSLGTKNPFFNYQL</sequence>
<reference evidence="10" key="1">
    <citation type="submission" date="2016-02" db="EMBL/GenBank/DDBJ databases">
        <title>Comparative genomics of biotechnologically important yeasts.</title>
        <authorList>
            <consortium name="DOE Joint Genome Institute"/>
            <person name="Riley R."/>
            <person name="Haridas S."/>
            <person name="Wolfe K.H."/>
            <person name="Lopes M.R."/>
            <person name="Hittinger C.T."/>
            <person name="Goker M."/>
            <person name="Salamov A."/>
            <person name="Wisecaver J."/>
            <person name="Long T.M."/>
            <person name="Aerts A.L."/>
            <person name="Barry K."/>
            <person name="Choi C."/>
            <person name="Clum A."/>
            <person name="Coughlan A.Y."/>
            <person name="Deshpande S."/>
            <person name="Douglass A.P."/>
            <person name="Hanson S.J."/>
            <person name="Klenk H.-P."/>
            <person name="Labutti K."/>
            <person name="Lapidus A."/>
            <person name="Lindquist E."/>
            <person name="Lipzen A."/>
            <person name="Meier-Kolthoff J.P."/>
            <person name="Ohm R.A."/>
            <person name="Otillar R.P."/>
            <person name="Pangilinan J."/>
            <person name="Peng Y."/>
            <person name="Rokas A."/>
            <person name="Rosa C.A."/>
            <person name="Scheuner C."/>
            <person name="Sibirny A.A."/>
            <person name="Slot J.C."/>
            <person name="Stielow J.B."/>
            <person name="Sun H."/>
            <person name="Kurtzman C.P."/>
            <person name="Blackwell M."/>
            <person name="Jeffries T.W."/>
            <person name="Grigoriev I.V."/>
        </authorList>
    </citation>
    <scope>NUCLEOTIDE SEQUENCE [LARGE SCALE GENOMIC DNA]</scope>
    <source>
        <strain evidence="10">NRRL Y-17796</strain>
    </source>
</reference>
<dbReference type="Gene3D" id="1.20.1250.20">
    <property type="entry name" value="MFS general substrate transporter like domains"/>
    <property type="match status" value="2"/>
</dbReference>
<dbReference type="PANTHER" id="PTHR43791:SF46">
    <property type="entry name" value="MAJOR FACILITATOR SUPERFAMILY (MFS) PROFILE DOMAIN-CONTAINING PROTEIN-RELATED"/>
    <property type="match status" value="1"/>
</dbReference>
<feature type="transmembrane region" description="Helical" evidence="7">
    <location>
        <begin position="329"/>
        <end position="346"/>
    </location>
</feature>
<keyword evidence="3 7" id="KW-0812">Transmembrane</keyword>
<evidence type="ECO:0000256" key="6">
    <source>
        <dbReference type="SAM" id="MobiDB-lite"/>
    </source>
</evidence>
<name>A0A1E4TD78_9ASCO</name>
<feature type="domain" description="Major facilitator superfamily (MFS) profile" evidence="8">
    <location>
        <begin position="56"/>
        <end position="469"/>
    </location>
</feature>
<dbReference type="EMBL" id="KV453843">
    <property type="protein sequence ID" value="ODV89722.1"/>
    <property type="molecule type" value="Genomic_DNA"/>
</dbReference>
<dbReference type="InterPro" id="IPR036259">
    <property type="entry name" value="MFS_trans_sf"/>
</dbReference>
<evidence type="ECO:0000313" key="9">
    <source>
        <dbReference type="EMBL" id="ODV89722.1"/>
    </source>
</evidence>
<keyword evidence="5 7" id="KW-0472">Membrane</keyword>
<dbReference type="InterPro" id="IPR011701">
    <property type="entry name" value="MFS"/>
</dbReference>
<evidence type="ECO:0000256" key="7">
    <source>
        <dbReference type="SAM" id="Phobius"/>
    </source>
</evidence>
<dbReference type="Proteomes" id="UP000095023">
    <property type="component" value="Unassembled WGS sequence"/>
</dbReference>
<feature type="region of interest" description="Disordered" evidence="6">
    <location>
        <begin position="478"/>
        <end position="499"/>
    </location>
</feature>
<feature type="transmembrane region" description="Helical" evidence="7">
    <location>
        <begin position="93"/>
        <end position="115"/>
    </location>
</feature>
<comment type="subcellular location">
    <subcellularLocation>
        <location evidence="1">Membrane</location>
        <topology evidence="1">Multi-pass membrane protein</topology>
    </subcellularLocation>
</comment>
<feature type="transmembrane region" description="Helical" evidence="7">
    <location>
        <begin position="215"/>
        <end position="237"/>
    </location>
</feature>
<protein>
    <recommendedName>
        <fullName evidence="8">Major facilitator superfamily (MFS) profile domain-containing protein</fullName>
    </recommendedName>
</protein>
<feature type="transmembrane region" description="Helical" evidence="7">
    <location>
        <begin position="182"/>
        <end position="203"/>
    </location>
</feature>
<dbReference type="AlphaFoldDB" id="A0A1E4TD78"/>
<evidence type="ECO:0000259" key="8">
    <source>
        <dbReference type="PROSITE" id="PS50850"/>
    </source>
</evidence>
<dbReference type="PANTHER" id="PTHR43791">
    <property type="entry name" value="PERMEASE-RELATED"/>
    <property type="match status" value="1"/>
</dbReference>
<feature type="transmembrane region" description="Helical" evidence="7">
    <location>
        <begin position="122"/>
        <end position="142"/>
    </location>
</feature>
<dbReference type="InterPro" id="IPR020846">
    <property type="entry name" value="MFS_dom"/>
</dbReference>
<feature type="transmembrane region" description="Helical" evidence="7">
    <location>
        <begin position="48"/>
        <end position="66"/>
    </location>
</feature>
<evidence type="ECO:0000256" key="4">
    <source>
        <dbReference type="ARBA" id="ARBA00022989"/>
    </source>
</evidence>
<organism evidence="9 10">
    <name type="scientific">Tortispora caseinolytica NRRL Y-17796</name>
    <dbReference type="NCBI Taxonomy" id="767744"/>
    <lineage>
        <taxon>Eukaryota</taxon>
        <taxon>Fungi</taxon>
        <taxon>Dikarya</taxon>
        <taxon>Ascomycota</taxon>
        <taxon>Saccharomycotina</taxon>
        <taxon>Trigonopsidomycetes</taxon>
        <taxon>Trigonopsidales</taxon>
        <taxon>Trigonopsidaceae</taxon>
        <taxon>Tortispora</taxon>
    </lineage>
</organism>